<comment type="caution">
    <text evidence="2">The sequence shown here is derived from an EMBL/GenBank/DDBJ whole genome shotgun (WGS) entry which is preliminary data.</text>
</comment>
<sequence length="121" mass="13604">MSERPTLAPEKVSDAVRSQIASFHRSIVDEVAGTVGRDRVVVVGMAQNPFVKKTRQLLDGEGVRYTYLEYGSYLSKWKERLAIKLWAGFPTFPMVFVDGVLEGGYAELVKLRDQGKLKKQP</sequence>
<evidence type="ECO:0000259" key="1">
    <source>
        <dbReference type="Pfam" id="PF00462"/>
    </source>
</evidence>
<dbReference type="EMBL" id="JELX01004571">
    <property type="protein sequence ID" value="KYF47005.1"/>
    <property type="molecule type" value="Genomic_DNA"/>
</dbReference>
<dbReference type="PROSITE" id="PS51354">
    <property type="entry name" value="GLUTAREDOXIN_2"/>
    <property type="match status" value="1"/>
</dbReference>
<reference evidence="2 3" key="1">
    <citation type="submission" date="2014-02" db="EMBL/GenBank/DDBJ databases">
        <title>The small core and large imbalanced accessory genome model reveals a collaborative survival strategy of Sorangium cellulosum strains in nature.</title>
        <authorList>
            <person name="Han K."/>
            <person name="Peng R."/>
            <person name="Blom J."/>
            <person name="Li Y.-Z."/>
        </authorList>
    </citation>
    <scope>NUCLEOTIDE SEQUENCE [LARGE SCALE GENOMIC DNA]</scope>
    <source>
        <strain evidence="2 3">So0157-18</strain>
    </source>
</reference>
<dbReference type="Proteomes" id="UP000075604">
    <property type="component" value="Unassembled WGS sequence"/>
</dbReference>
<dbReference type="InterPro" id="IPR002109">
    <property type="entry name" value="Glutaredoxin"/>
</dbReference>
<dbReference type="AlphaFoldDB" id="A0A150NYN2"/>
<dbReference type="Gene3D" id="3.40.30.10">
    <property type="entry name" value="Glutaredoxin"/>
    <property type="match status" value="1"/>
</dbReference>
<gene>
    <name evidence="2" type="ORF">BE04_40545</name>
</gene>
<dbReference type="CDD" id="cd02066">
    <property type="entry name" value="GRX_family"/>
    <property type="match status" value="1"/>
</dbReference>
<name>A0A150NYN2_SORCE</name>
<dbReference type="InterPro" id="IPR036249">
    <property type="entry name" value="Thioredoxin-like_sf"/>
</dbReference>
<dbReference type="Pfam" id="PF00462">
    <property type="entry name" value="Glutaredoxin"/>
    <property type="match status" value="1"/>
</dbReference>
<protein>
    <submittedName>
        <fullName evidence="2">Glutaredoxin</fullName>
    </submittedName>
</protein>
<proteinExistence type="predicted"/>
<feature type="domain" description="Glutaredoxin" evidence="1">
    <location>
        <begin position="41"/>
        <end position="100"/>
    </location>
</feature>
<organism evidence="2 3">
    <name type="scientific">Sorangium cellulosum</name>
    <name type="common">Polyangium cellulosum</name>
    <dbReference type="NCBI Taxonomy" id="56"/>
    <lineage>
        <taxon>Bacteria</taxon>
        <taxon>Pseudomonadati</taxon>
        <taxon>Myxococcota</taxon>
        <taxon>Polyangia</taxon>
        <taxon>Polyangiales</taxon>
        <taxon>Polyangiaceae</taxon>
        <taxon>Sorangium</taxon>
    </lineage>
</organism>
<accession>A0A150NYN2</accession>
<evidence type="ECO:0000313" key="2">
    <source>
        <dbReference type="EMBL" id="KYF47005.1"/>
    </source>
</evidence>
<dbReference type="SUPFAM" id="SSF52833">
    <property type="entry name" value="Thioredoxin-like"/>
    <property type="match status" value="1"/>
</dbReference>
<evidence type="ECO:0000313" key="3">
    <source>
        <dbReference type="Proteomes" id="UP000075604"/>
    </source>
</evidence>